<keyword evidence="2" id="KW-1185">Reference proteome</keyword>
<name>A0A409XUM8_PSICY</name>
<sequence length="138" mass="15429">MLFQHFQMLLLFNELDHPQDTLILSSSPFLWKPGLSSSKNSSGIVADPFSNIFILTNSNLLTPHQRFEFEPQAIFIALMLLQESLKGLVTVSLAKKVISEIPGNHGKIGGLYMAPHFLVGLWSDSIGLSIFRMKIFLV</sequence>
<protein>
    <submittedName>
        <fullName evidence="1">Uncharacterized protein</fullName>
    </submittedName>
</protein>
<comment type="caution">
    <text evidence="1">The sequence shown here is derived from an EMBL/GenBank/DDBJ whole genome shotgun (WGS) entry which is preliminary data.</text>
</comment>
<accession>A0A409XUM8</accession>
<reference evidence="1 2" key="1">
    <citation type="journal article" date="2018" name="Evol. Lett.">
        <title>Horizontal gene cluster transfer increased hallucinogenic mushroom diversity.</title>
        <authorList>
            <person name="Reynolds H.T."/>
            <person name="Vijayakumar V."/>
            <person name="Gluck-Thaler E."/>
            <person name="Korotkin H.B."/>
            <person name="Matheny P.B."/>
            <person name="Slot J.C."/>
        </authorList>
    </citation>
    <scope>NUCLEOTIDE SEQUENCE [LARGE SCALE GENOMIC DNA]</scope>
    <source>
        <strain evidence="1 2">2631</strain>
    </source>
</reference>
<organism evidence="1 2">
    <name type="scientific">Psilocybe cyanescens</name>
    <dbReference type="NCBI Taxonomy" id="93625"/>
    <lineage>
        <taxon>Eukaryota</taxon>
        <taxon>Fungi</taxon>
        <taxon>Dikarya</taxon>
        <taxon>Basidiomycota</taxon>
        <taxon>Agaricomycotina</taxon>
        <taxon>Agaricomycetes</taxon>
        <taxon>Agaricomycetidae</taxon>
        <taxon>Agaricales</taxon>
        <taxon>Agaricineae</taxon>
        <taxon>Strophariaceae</taxon>
        <taxon>Psilocybe</taxon>
    </lineage>
</organism>
<dbReference type="Proteomes" id="UP000283269">
    <property type="component" value="Unassembled WGS sequence"/>
</dbReference>
<dbReference type="InParanoid" id="A0A409XUM8"/>
<dbReference type="EMBL" id="NHYD01000354">
    <property type="protein sequence ID" value="PPQ94384.1"/>
    <property type="molecule type" value="Genomic_DNA"/>
</dbReference>
<proteinExistence type="predicted"/>
<evidence type="ECO:0000313" key="1">
    <source>
        <dbReference type="EMBL" id="PPQ94384.1"/>
    </source>
</evidence>
<evidence type="ECO:0000313" key="2">
    <source>
        <dbReference type="Proteomes" id="UP000283269"/>
    </source>
</evidence>
<gene>
    <name evidence="1" type="ORF">CVT25_002175</name>
</gene>
<dbReference type="AlphaFoldDB" id="A0A409XUM8"/>